<protein>
    <submittedName>
        <fullName evidence="2">Uncharacterized protein</fullName>
    </submittedName>
</protein>
<proteinExistence type="predicted"/>
<gene>
    <name evidence="2" type="ORF">H4R18_001159</name>
</gene>
<dbReference type="OrthoDB" id="5588165at2759"/>
<keyword evidence="3" id="KW-1185">Reference proteome</keyword>
<evidence type="ECO:0000313" key="2">
    <source>
        <dbReference type="EMBL" id="KAJ2784355.1"/>
    </source>
</evidence>
<dbReference type="AlphaFoldDB" id="A0A9W8HLG5"/>
<name>A0A9W8HLG5_9FUNG</name>
<evidence type="ECO:0000313" key="3">
    <source>
        <dbReference type="Proteomes" id="UP001140217"/>
    </source>
</evidence>
<keyword evidence="1" id="KW-0732">Signal</keyword>
<sequence>MLSAQIAHVQLLVLEAQTARAADWTEPHLRDRALPWAEHVELSWATLSADERDRALAHARQLLAPVLRDRGLARLAGLRLDPAGSRAAVLRGLIANRHAPAQLRAAAVRLYASRSPPVSSIICTALSPARQCRALEDLASALTG</sequence>
<accession>A0A9W8HLG5</accession>
<comment type="caution">
    <text evidence="2">The sequence shown here is derived from an EMBL/GenBank/DDBJ whole genome shotgun (WGS) entry which is preliminary data.</text>
</comment>
<feature type="chain" id="PRO_5040995299" evidence="1">
    <location>
        <begin position="22"/>
        <end position="144"/>
    </location>
</feature>
<dbReference type="Proteomes" id="UP001140217">
    <property type="component" value="Unassembled WGS sequence"/>
</dbReference>
<organism evidence="2 3">
    <name type="scientific">Coemansia javaensis</name>
    <dbReference type="NCBI Taxonomy" id="2761396"/>
    <lineage>
        <taxon>Eukaryota</taxon>
        <taxon>Fungi</taxon>
        <taxon>Fungi incertae sedis</taxon>
        <taxon>Zoopagomycota</taxon>
        <taxon>Kickxellomycotina</taxon>
        <taxon>Kickxellomycetes</taxon>
        <taxon>Kickxellales</taxon>
        <taxon>Kickxellaceae</taxon>
        <taxon>Coemansia</taxon>
    </lineage>
</organism>
<feature type="signal peptide" evidence="1">
    <location>
        <begin position="1"/>
        <end position="21"/>
    </location>
</feature>
<dbReference type="EMBL" id="JANBUL010000028">
    <property type="protein sequence ID" value="KAJ2784355.1"/>
    <property type="molecule type" value="Genomic_DNA"/>
</dbReference>
<reference evidence="2" key="1">
    <citation type="submission" date="2022-07" db="EMBL/GenBank/DDBJ databases">
        <title>Phylogenomic reconstructions and comparative analyses of Kickxellomycotina fungi.</title>
        <authorList>
            <person name="Reynolds N.K."/>
            <person name="Stajich J.E."/>
            <person name="Barry K."/>
            <person name="Grigoriev I.V."/>
            <person name="Crous P."/>
            <person name="Smith M.E."/>
        </authorList>
    </citation>
    <scope>NUCLEOTIDE SEQUENCE</scope>
    <source>
        <strain evidence="2">NBRC 105414</strain>
    </source>
</reference>
<evidence type="ECO:0000256" key="1">
    <source>
        <dbReference type="SAM" id="SignalP"/>
    </source>
</evidence>